<dbReference type="Gene3D" id="2.60.120.380">
    <property type="match status" value="2"/>
</dbReference>
<proteinExistence type="predicted"/>
<protein>
    <recommendedName>
        <fullName evidence="3">Peptidase C-terminal archaeal/bacterial domain-containing protein</fullName>
    </recommendedName>
</protein>
<reference evidence="1" key="2">
    <citation type="journal article" date="2022" name="Microbiol. Resour. Announc.">
        <title>Metagenome Sequencing to Explore Phylogenomics of Terrestrial Cyanobacteria.</title>
        <authorList>
            <person name="Ward R.D."/>
            <person name="Stajich J.E."/>
            <person name="Johansen J.R."/>
            <person name="Huntemann M."/>
            <person name="Clum A."/>
            <person name="Foster B."/>
            <person name="Foster B."/>
            <person name="Roux S."/>
            <person name="Palaniappan K."/>
            <person name="Varghese N."/>
            <person name="Mukherjee S."/>
            <person name="Reddy T.B.K."/>
            <person name="Daum C."/>
            <person name="Copeland A."/>
            <person name="Chen I.A."/>
            <person name="Ivanova N.N."/>
            <person name="Kyrpides N.C."/>
            <person name="Shapiro N."/>
            <person name="Eloe-Fadrosh E.A."/>
            <person name="Pietrasiak N."/>
        </authorList>
    </citation>
    <scope>NUCLEOTIDE SEQUENCE</scope>
    <source>
        <strain evidence="1">GSE-TBD4-15B</strain>
    </source>
</reference>
<dbReference type="EMBL" id="JAHHHV010000021">
    <property type="protein sequence ID" value="MBW4464821.1"/>
    <property type="molecule type" value="Genomic_DNA"/>
</dbReference>
<name>A0A951U3X1_9CYAN</name>
<dbReference type="AlphaFoldDB" id="A0A951U3X1"/>
<feature type="non-terminal residue" evidence="1">
    <location>
        <position position="1"/>
    </location>
</feature>
<dbReference type="SUPFAM" id="SSF89260">
    <property type="entry name" value="Collagen-binding domain"/>
    <property type="match status" value="2"/>
</dbReference>
<evidence type="ECO:0000313" key="1">
    <source>
        <dbReference type="EMBL" id="MBW4464821.1"/>
    </source>
</evidence>
<dbReference type="Proteomes" id="UP000707356">
    <property type="component" value="Unassembled WGS sequence"/>
</dbReference>
<evidence type="ECO:0000313" key="2">
    <source>
        <dbReference type="Proteomes" id="UP000707356"/>
    </source>
</evidence>
<accession>A0A951U3X1</accession>
<reference evidence="1" key="1">
    <citation type="submission" date="2021-05" db="EMBL/GenBank/DDBJ databases">
        <authorList>
            <person name="Pietrasiak N."/>
            <person name="Ward R."/>
            <person name="Stajich J.E."/>
            <person name="Kurbessoian T."/>
        </authorList>
    </citation>
    <scope>NUCLEOTIDE SEQUENCE</scope>
    <source>
        <strain evidence="1">GSE-TBD4-15B</strain>
    </source>
</reference>
<comment type="caution">
    <text evidence="1">The sequence shown here is derived from an EMBL/GenBank/DDBJ whole genome shotgun (WGS) entry which is preliminary data.</text>
</comment>
<sequence>GTINSARNLGTLKSNSSFKRSGTVGGSDLDFFKFKLDRNTDLSAELNNRGDDPIALTILDKSGNSVTNRNKILFQNVNPSDSQTLTTNRLPKGTYYIRLQNANGSRDSYDLRLKGFTSSSGSGGSGSNDIRNLGSLSSSKTYRYSGTVGSSDTDLYRFNISNRSRFSSSLFNNGSNPIALSLLDRNNRVVQTDNGRFLFANVGAGDEAELFAPTLASGSYSLRVQSAVGDRENYQVALRRSSASLFF</sequence>
<gene>
    <name evidence="1" type="ORF">KME07_05190</name>
</gene>
<evidence type="ECO:0008006" key="3">
    <source>
        <dbReference type="Google" id="ProtNLM"/>
    </source>
</evidence>
<organism evidence="1 2">
    <name type="scientific">Pegethrix bostrychoides GSE-TBD4-15B</name>
    <dbReference type="NCBI Taxonomy" id="2839662"/>
    <lineage>
        <taxon>Bacteria</taxon>
        <taxon>Bacillati</taxon>
        <taxon>Cyanobacteriota</taxon>
        <taxon>Cyanophyceae</taxon>
        <taxon>Oculatellales</taxon>
        <taxon>Oculatellaceae</taxon>
        <taxon>Pegethrix</taxon>
    </lineage>
</organism>